<feature type="domain" description="GmrSD restriction endonucleases C-terminal" evidence="2">
    <location>
        <begin position="102"/>
        <end position="237"/>
    </location>
</feature>
<dbReference type="PANTHER" id="PTHR24094">
    <property type="entry name" value="SECRETED PROTEIN"/>
    <property type="match status" value="1"/>
</dbReference>
<dbReference type="InterPro" id="IPR011089">
    <property type="entry name" value="GmrSD_C"/>
</dbReference>
<dbReference type="PANTHER" id="PTHR24094:SF15">
    <property type="entry name" value="AMP-DEPENDENT SYNTHETASE_LIGASE DOMAIN-CONTAINING PROTEIN-RELATED"/>
    <property type="match status" value="1"/>
</dbReference>
<evidence type="ECO:0000313" key="4">
    <source>
        <dbReference type="Proteomes" id="UP001500213"/>
    </source>
</evidence>
<keyword evidence="4" id="KW-1185">Reference proteome</keyword>
<feature type="chain" id="PRO_5046926330" description="GmrSD restriction endonucleases C-terminal domain-containing protein" evidence="1">
    <location>
        <begin position="22"/>
        <end position="326"/>
    </location>
</feature>
<evidence type="ECO:0000313" key="3">
    <source>
        <dbReference type="EMBL" id="GAA4187479.1"/>
    </source>
</evidence>
<gene>
    <name evidence="3" type="ORF">GCM10022288_12530</name>
</gene>
<reference evidence="4" key="1">
    <citation type="journal article" date="2019" name="Int. J. Syst. Evol. Microbiol.">
        <title>The Global Catalogue of Microorganisms (GCM) 10K type strain sequencing project: providing services to taxonomists for standard genome sequencing and annotation.</title>
        <authorList>
            <consortium name="The Broad Institute Genomics Platform"/>
            <consortium name="The Broad Institute Genome Sequencing Center for Infectious Disease"/>
            <person name="Wu L."/>
            <person name="Ma J."/>
        </authorList>
    </citation>
    <scope>NUCLEOTIDE SEQUENCE [LARGE SCALE GENOMIC DNA]</scope>
    <source>
        <strain evidence="4">JCM 17593</strain>
    </source>
</reference>
<protein>
    <recommendedName>
        <fullName evidence="2">GmrSD restriction endonucleases C-terminal domain-containing protein</fullName>
    </recommendedName>
</protein>
<dbReference type="Proteomes" id="UP001500213">
    <property type="component" value="Unassembled WGS sequence"/>
</dbReference>
<keyword evidence="1" id="KW-0732">Signal</keyword>
<accession>A0ABP8APK0</accession>
<evidence type="ECO:0000256" key="1">
    <source>
        <dbReference type="SAM" id="SignalP"/>
    </source>
</evidence>
<proteinExistence type="predicted"/>
<name>A0ABP8APK0_9MICO</name>
<dbReference type="EMBL" id="BAABBX010000009">
    <property type="protein sequence ID" value="GAA4187479.1"/>
    <property type="molecule type" value="Genomic_DNA"/>
</dbReference>
<organism evidence="3 4">
    <name type="scientific">Gryllotalpicola kribbensis</name>
    <dbReference type="NCBI Taxonomy" id="993084"/>
    <lineage>
        <taxon>Bacteria</taxon>
        <taxon>Bacillati</taxon>
        <taxon>Actinomycetota</taxon>
        <taxon>Actinomycetes</taxon>
        <taxon>Micrococcales</taxon>
        <taxon>Microbacteriaceae</taxon>
        <taxon>Gryllotalpicola</taxon>
    </lineage>
</organism>
<comment type="caution">
    <text evidence="3">The sequence shown here is derived from an EMBL/GenBank/DDBJ whole genome shotgun (WGS) entry which is preliminary data.</text>
</comment>
<sequence>MIALAAALVGGLAACAGSHEAAAGRSAAHTPAAPTLWVATPSVAPRPQASAHPSAKPAAAPGTALALLDALPVRNAQGGAKYQRTADFGEAWLDMDGNGCDTRNDILARDLTGITRNRYCEVLTGTLADPYTGEAIAFQRGEKTSALVQIDHVVPLGDAWQTGAQSWTQRKREQFANDAGNLLAVDQHSNESKGDKDAAAWLPARASYRCAYVARQISVKAAYGLWVEPAEKAAMAAVLSGCQGQAVTAAEFATVPAPSAAAAAASAPATAAPAGAAPGAAAPTPAAPAAVAPRPGEFCSAADHNRSLDGLTCTLYASGTWHWKRG</sequence>
<dbReference type="Pfam" id="PF07510">
    <property type="entry name" value="GmrSD_C"/>
    <property type="match status" value="1"/>
</dbReference>
<feature type="signal peptide" evidence="1">
    <location>
        <begin position="1"/>
        <end position="21"/>
    </location>
</feature>
<evidence type="ECO:0000259" key="2">
    <source>
        <dbReference type="Pfam" id="PF07510"/>
    </source>
</evidence>